<dbReference type="InterPro" id="IPR019734">
    <property type="entry name" value="TPR_rpt"/>
</dbReference>
<protein>
    <recommendedName>
        <fullName evidence="5">Tetratricopeptide repeat (TPR)-like superfamily protein</fullName>
    </recommendedName>
</protein>
<dbReference type="SMART" id="SM00028">
    <property type="entry name" value="TPR"/>
    <property type="match status" value="11"/>
</dbReference>
<feature type="repeat" description="TPR" evidence="2">
    <location>
        <begin position="466"/>
        <end position="499"/>
    </location>
</feature>
<name>A0A8X8CE52_POPTO</name>
<dbReference type="GO" id="GO:0051301">
    <property type="term" value="P:cell division"/>
    <property type="evidence" value="ECO:0007669"/>
    <property type="project" value="TreeGrafter"/>
</dbReference>
<organism evidence="3 4">
    <name type="scientific">Populus tomentosa</name>
    <name type="common">Chinese white poplar</name>
    <dbReference type="NCBI Taxonomy" id="118781"/>
    <lineage>
        <taxon>Eukaryota</taxon>
        <taxon>Viridiplantae</taxon>
        <taxon>Streptophyta</taxon>
        <taxon>Embryophyta</taxon>
        <taxon>Tracheophyta</taxon>
        <taxon>Spermatophyta</taxon>
        <taxon>Magnoliopsida</taxon>
        <taxon>eudicotyledons</taxon>
        <taxon>Gunneridae</taxon>
        <taxon>Pentapetalae</taxon>
        <taxon>rosids</taxon>
        <taxon>fabids</taxon>
        <taxon>Malpighiales</taxon>
        <taxon>Salicaceae</taxon>
        <taxon>Saliceae</taxon>
        <taxon>Populus</taxon>
    </lineage>
</organism>
<dbReference type="GO" id="GO:0016567">
    <property type="term" value="P:protein ubiquitination"/>
    <property type="evidence" value="ECO:0007669"/>
    <property type="project" value="TreeGrafter"/>
</dbReference>
<dbReference type="EMBL" id="JAAWWB010000019">
    <property type="protein sequence ID" value="KAG6758871.1"/>
    <property type="molecule type" value="Genomic_DNA"/>
</dbReference>
<reference evidence="3" key="1">
    <citation type="journal article" date="2020" name="bioRxiv">
        <title>Hybrid origin of Populus tomentosa Carr. identified through genome sequencing and phylogenomic analysis.</title>
        <authorList>
            <person name="An X."/>
            <person name="Gao K."/>
            <person name="Chen Z."/>
            <person name="Li J."/>
            <person name="Yang X."/>
            <person name="Yang X."/>
            <person name="Zhou J."/>
            <person name="Guo T."/>
            <person name="Zhao T."/>
            <person name="Huang S."/>
            <person name="Miao D."/>
            <person name="Khan W.U."/>
            <person name="Rao P."/>
            <person name="Ye M."/>
            <person name="Lei B."/>
            <person name="Liao W."/>
            <person name="Wang J."/>
            <person name="Ji L."/>
            <person name="Li Y."/>
            <person name="Guo B."/>
            <person name="Mustafa N.S."/>
            <person name="Li S."/>
            <person name="Yun Q."/>
            <person name="Keller S.R."/>
            <person name="Mao J."/>
            <person name="Zhang R."/>
            <person name="Strauss S.H."/>
        </authorList>
    </citation>
    <scope>NUCLEOTIDE SEQUENCE</scope>
    <source>
        <strain evidence="3">GM15</strain>
        <tissue evidence="3">Leaf</tissue>
    </source>
</reference>
<dbReference type="PANTHER" id="PTHR12558:SF36">
    <property type="entry name" value="ANAPHASE-PROMOTING COMPLEX SUBUNIT 7"/>
    <property type="match status" value="1"/>
</dbReference>
<sequence>MDVPKDQITALLDNQLYNSAQILGCFLVSSSTVSLETSPQLKAENQHTYKQALHYCKIIPKQSSTTSRSSLSNRSSSPNSFNISAINENEVKFKIASCHSALNETRAALVEMEGIPSKARTLQMSLLMAKLYRSSRHTRFAITCYKECLRHCPYVIEAIIALAELGVAAKDIISLFLQASNRSGRAPLDHTDSTRWVQRYVEAQCCIASNDYKGGLDLFAELLQRFPHNIHLLLEIAKVQAIIGKNDEALMNFEKVRSIDPYIVTYMDEYAMLLKTKGDFSKLNKLVHDLLSIDPTRPEVFVALSVLWEKKDERGALSYAEKSTRIDERHVLGYIMKGTLLLSLKRPEAAVIAFRGAQELRADLRSYQGLVHSYLAFSKIKEALHAAREAMKAMPQSAKALKLVGDVHASNSGGREKAKKFYESALRLEPGYLGAALALAELHVIEGRNGDAVSLLERYLKDWADDSLHVKLAQVFAATNMLQEAMSHYQSALRINPQNEAAKKGLERLEKQMKEKYTWTTDLGHCPYVIEAIIALAELGVAAKDIISLFLQASNRSGRAPLDHTDSTRWVQRYVEAQCCIASNDYKGGLDLFAELLQRFPHNIHLLLEIAKVQAIIGKNDEALMNFEKVRSIDPYIVTYMDEYAMLLKTKGDFSKLNKLVHDLLSIDPTRPEVFVALSVLWEKKDERGALSYAEKSTRIDERHVLGYIMKGTLLLSLKRPEAAVIAFRGAQELRADLRSYQGLVHSYLAFSKIKEALHAAREAMKAMPQSAKALKLVGDVHASNSGGREKAKKFYESALRLEPGYLGAALALAELHVIEGRNGDAVSLLERYLKDWADDSLHVKLAQVFAATNMLQEAMSHYQSALRINPQNEAAKKGLERLEKQMKSSEPDVNPWWGCVVIGDIDAADDKVATLEGIRRWQSTNCSEEEISVALTFSLWATLEPESSLEEGEAGVWSCKLVHENSPEGVGTSLRRWYVYGHSTDLLKPAL</sequence>
<gene>
    <name evidence="3" type="ORF">POTOM_035333</name>
</gene>
<dbReference type="GO" id="GO:0045842">
    <property type="term" value="P:positive regulation of mitotic metaphase/anaphase transition"/>
    <property type="evidence" value="ECO:0007669"/>
    <property type="project" value="TreeGrafter"/>
</dbReference>
<dbReference type="OrthoDB" id="308440at2759"/>
<keyword evidence="4" id="KW-1185">Reference proteome</keyword>
<accession>A0A8X8CE52</accession>
<comment type="caution">
    <text evidence="3">The sequence shown here is derived from an EMBL/GenBank/DDBJ whole genome shotgun (WGS) entry which is preliminary data.</text>
</comment>
<proteinExistence type="predicted"/>
<evidence type="ECO:0000313" key="4">
    <source>
        <dbReference type="Proteomes" id="UP000886885"/>
    </source>
</evidence>
<dbReference type="GO" id="GO:0005680">
    <property type="term" value="C:anaphase-promoting complex"/>
    <property type="evidence" value="ECO:0007669"/>
    <property type="project" value="TreeGrafter"/>
</dbReference>
<dbReference type="Pfam" id="PF13181">
    <property type="entry name" value="TPR_8"/>
    <property type="match status" value="2"/>
</dbReference>
<dbReference type="PANTHER" id="PTHR12558">
    <property type="entry name" value="CELL DIVISION CYCLE 16,23,27"/>
    <property type="match status" value="1"/>
</dbReference>
<evidence type="ECO:0000256" key="2">
    <source>
        <dbReference type="PROSITE-ProRule" id="PRU00339"/>
    </source>
</evidence>
<evidence type="ECO:0000313" key="3">
    <source>
        <dbReference type="EMBL" id="KAG6758871.1"/>
    </source>
</evidence>
<feature type="repeat" description="TPR" evidence="2">
    <location>
        <begin position="840"/>
        <end position="873"/>
    </location>
</feature>
<keyword evidence="1 2" id="KW-0802">TPR repeat</keyword>
<dbReference type="Proteomes" id="UP000886885">
    <property type="component" value="Chromosome 10A"/>
</dbReference>
<dbReference type="Pfam" id="PF13432">
    <property type="entry name" value="TPR_16"/>
    <property type="match status" value="2"/>
</dbReference>
<dbReference type="AlphaFoldDB" id="A0A8X8CE52"/>
<evidence type="ECO:0008006" key="5">
    <source>
        <dbReference type="Google" id="ProtNLM"/>
    </source>
</evidence>
<evidence type="ECO:0000256" key="1">
    <source>
        <dbReference type="ARBA" id="ARBA00022803"/>
    </source>
</evidence>
<dbReference type="PROSITE" id="PS50005">
    <property type="entry name" value="TPR"/>
    <property type="match status" value="2"/>
</dbReference>